<accession>A0AA38S789</accession>
<dbReference type="InterPro" id="IPR020845">
    <property type="entry name" value="AMP-binding_CS"/>
</dbReference>
<dbReference type="InterPro" id="IPR042099">
    <property type="entry name" value="ANL_N_sf"/>
</dbReference>
<reference evidence="5" key="1">
    <citation type="submission" date="2022-07" db="EMBL/GenBank/DDBJ databases">
        <title>Fungi with potential for degradation of polypropylene.</title>
        <authorList>
            <person name="Gostincar C."/>
        </authorList>
    </citation>
    <scope>NUCLEOTIDE SEQUENCE</scope>
    <source>
        <strain evidence="5">EXF-13308</strain>
    </source>
</reference>
<keyword evidence="2" id="KW-0597">Phosphoprotein</keyword>
<evidence type="ECO:0000259" key="4">
    <source>
        <dbReference type="Pfam" id="PF07993"/>
    </source>
</evidence>
<evidence type="ECO:0000259" key="3">
    <source>
        <dbReference type="Pfam" id="PF00501"/>
    </source>
</evidence>
<evidence type="ECO:0000313" key="6">
    <source>
        <dbReference type="Proteomes" id="UP001174694"/>
    </source>
</evidence>
<dbReference type="PANTHER" id="PTHR43439">
    <property type="entry name" value="PHENYLACETATE-COENZYME A LIGASE"/>
    <property type="match status" value="1"/>
</dbReference>
<organism evidence="5 6">
    <name type="scientific">Pleurostoma richardsiae</name>
    <dbReference type="NCBI Taxonomy" id="41990"/>
    <lineage>
        <taxon>Eukaryota</taxon>
        <taxon>Fungi</taxon>
        <taxon>Dikarya</taxon>
        <taxon>Ascomycota</taxon>
        <taxon>Pezizomycotina</taxon>
        <taxon>Sordariomycetes</taxon>
        <taxon>Sordariomycetidae</taxon>
        <taxon>Calosphaeriales</taxon>
        <taxon>Pleurostomataceae</taxon>
        <taxon>Pleurostoma</taxon>
    </lineage>
</organism>
<comment type="caution">
    <text evidence="5">The sequence shown here is derived from an EMBL/GenBank/DDBJ whole genome shotgun (WGS) entry which is preliminary data.</text>
</comment>
<keyword evidence="6" id="KW-1185">Reference proteome</keyword>
<feature type="domain" description="AMP-dependent synthetase/ligase" evidence="3">
    <location>
        <begin position="20"/>
        <end position="343"/>
    </location>
</feature>
<dbReference type="InterPro" id="IPR036291">
    <property type="entry name" value="NAD(P)-bd_dom_sf"/>
</dbReference>
<dbReference type="InterPro" id="IPR000873">
    <property type="entry name" value="AMP-dep_synth/lig_dom"/>
</dbReference>
<keyword evidence="1" id="KW-0596">Phosphopantetheine</keyword>
<dbReference type="Gene3D" id="3.40.50.720">
    <property type="entry name" value="NAD(P)-binding Rossmann-like Domain"/>
    <property type="match status" value="1"/>
</dbReference>
<dbReference type="SUPFAM" id="SSF51735">
    <property type="entry name" value="NAD(P)-binding Rossmann-fold domains"/>
    <property type="match status" value="1"/>
</dbReference>
<dbReference type="PROSITE" id="PS00455">
    <property type="entry name" value="AMP_BINDING"/>
    <property type="match status" value="1"/>
</dbReference>
<proteinExistence type="predicted"/>
<dbReference type="Gene3D" id="1.10.1200.10">
    <property type="entry name" value="ACP-like"/>
    <property type="match status" value="1"/>
</dbReference>
<dbReference type="Proteomes" id="UP001174694">
    <property type="component" value="Unassembled WGS sequence"/>
</dbReference>
<dbReference type="InterPro" id="IPR036736">
    <property type="entry name" value="ACP-like_sf"/>
</dbReference>
<feature type="domain" description="Thioester reductase (TE)" evidence="4">
    <location>
        <begin position="684"/>
        <end position="922"/>
    </location>
</feature>
<dbReference type="Pfam" id="PF07993">
    <property type="entry name" value="NAD_binding_4"/>
    <property type="match status" value="1"/>
</dbReference>
<evidence type="ECO:0000256" key="2">
    <source>
        <dbReference type="ARBA" id="ARBA00022553"/>
    </source>
</evidence>
<dbReference type="EMBL" id="JANBVO010000005">
    <property type="protein sequence ID" value="KAJ9151959.1"/>
    <property type="molecule type" value="Genomic_DNA"/>
</dbReference>
<gene>
    <name evidence="5" type="ORF">NKR23_g2955</name>
</gene>
<name>A0AA38S789_9PEZI</name>
<sequence length="1052" mass="116002">MGSYAEVEEYGKRLLPTVVDNAAEKRPDRIAYSFPIGDDPADGFHHITNQRYANAVNRTAWCIEKCFGKPAPGSFPTIGYIGPNDLRYGMLAIAAVKVGYKMMFLSPRNSVEGHLAVVDRCGCELWMLPTQKLGHVEQILAKRSMKVADLPDQLDLLHDGLAPKYPYRKTFADARQDPFVVLHTSGSTGLPKPVVVPNGSLATTDAHHLLPPVEGRLTQAQFFTTPCRAYSTFPNFHSAGMVFCFAMPFFYELSIVMGPASVPVNLDLVNSMLDHAEVDGSLLAPSTLEEISKNPASLARMAKTSFTVFGGGPLNKECGDRINAVTRVFNIMGVTEGSLFPVIQAEREDWHYHHFHPWGGYTYSQRTEELWEQSQTRDPKLSLFQAFLQTFPNQNEVATKDLYSKHPTKPGRWLYRGRADDVIVLSNGEKVNPVDMEACINSHPAVKASLVVGQGRFQTAVLIELFEPLPPTEEGVQALKESLWINIENANRGAPAHGQLHKDHVLFATNDKPFILAGKDTVLRAMTVRLYETEINDLYESQERREASGALCIDVVDLASIQQGVHSLLSRILSAPSLAKNDDLFVTGLDSLSVFSVLGSLRSSLQAAGWGDGHAVTAGMIYSNPTVEKLSTAMDHLVRPVSDAQMVATTEQLMRDLLKKYTSDLPDRPSRTPEAPAGGFSVIITGTTGSLGSYLLDTLLSMGNIRRIFCLNRSIDAFERQIRDNRARGLKEDLTSERVKFMQANLSKPKLGLDSDSYEELLQDTTHIIHNQWQVDFNLHLLSFEPHIRGVRHLVDFALQSTRNPAIFFISSVGVVKGQQTKGSIPEALVTDFAGAEGGYGQSKLVSELILDRASTTSGVKCSICRLGQIAGPVDMPSGMWNVQEWLPSIIASSKYLGMLPCSLSSLDRIDWIPVNHVAQIIAELAGLCGEKQDITTAICSPVRVFHGVNPSASPWSSLVPIVASCLGPAVSTVPWADWLAALEASERKGDYRQNPGIKLLEFYRDVDNAGASGFPLPVLETRATQLRSERLRTLRPVNKDWMAQWMKQWGF</sequence>
<evidence type="ECO:0000256" key="1">
    <source>
        <dbReference type="ARBA" id="ARBA00022450"/>
    </source>
</evidence>
<protein>
    <submittedName>
        <fullName evidence="5">L-aminoadipate-semialdehyde dehydrogenase</fullName>
    </submittedName>
</protein>
<dbReference type="AlphaFoldDB" id="A0AA38S789"/>
<dbReference type="Pfam" id="PF00501">
    <property type="entry name" value="AMP-binding"/>
    <property type="match status" value="1"/>
</dbReference>
<dbReference type="InterPro" id="IPR051414">
    <property type="entry name" value="Adenylate-forming_Reductase"/>
</dbReference>
<dbReference type="InterPro" id="IPR013120">
    <property type="entry name" value="FAR_NAD-bd"/>
</dbReference>
<dbReference type="PANTHER" id="PTHR43439:SF2">
    <property type="entry name" value="ENZYME, PUTATIVE (JCVI)-RELATED"/>
    <property type="match status" value="1"/>
</dbReference>
<dbReference type="Pfam" id="PF23562">
    <property type="entry name" value="AMP-binding_C_3"/>
    <property type="match status" value="1"/>
</dbReference>
<evidence type="ECO:0000313" key="5">
    <source>
        <dbReference type="EMBL" id="KAJ9151959.1"/>
    </source>
</evidence>
<dbReference type="Gene3D" id="3.40.50.12780">
    <property type="entry name" value="N-terminal domain of ligase-like"/>
    <property type="match status" value="1"/>
</dbReference>
<dbReference type="SUPFAM" id="SSF56801">
    <property type="entry name" value="Acetyl-CoA synthetase-like"/>
    <property type="match status" value="1"/>
</dbReference>